<feature type="non-terminal residue" evidence="1">
    <location>
        <position position="266"/>
    </location>
</feature>
<protein>
    <submittedName>
        <fullName evidence="1">Uncharacterized protein</fullName>
    </submittedName>
</protein>
<proteinExistence type="predicted"/>
<dbReference type="EMBL" id="OB670676">
    <property type="protein sequence ID" value="CAD7234975.1"/>
    <property type="molecule type" value="Genomic_DNA"/>
</dbReference>
<sequence>ATSAREPPIGLKIHQALSFAASTGRERYVDPKDVKNEAFRLLHSLAPRIHFGILKNFRPINPFKVIKVGGTDASGTRATTYTTRISALFGLLQQFFGVLTPRPVDPSFNYQFDPQVTVTSQNLPQEFCTGGTAIALQSVCPCLISDDENLTSNATNGGDGMDNNDANEEYIEIMRFQHSSRRHTSGRSNVQIKPKHATALAIDATIFGSSEETRSSGAPKISALVEICPRTPLTPVSNFVGTVEHQSYHGWLHTVASSTVLLPYFL</sequence>
<gene>
    <name evidence="1" type="ORF">CTOB1V02_LOCUS12791</name>
</gene>
<name>A0A7R8WNA7_9CRUS</name>
<evidence type="ECO:0000313" key="1">
    <source>
        <dbReference type="EMBL" id="CAD7234975.1"/>
    </source>
</evidence>
<dbReference type="AlphaFoldDB" id="A0A7R8WNA7"/>
<accession>A0A7R8WNA7</accession>
<feature type="non-terminal residue" evidence="1">
    <location>
        <position position="1"/>
    </location>
</feature>
<organism evidence="1">
    <name type="scientific">Cyprideis torosa</name>
    <dbReference type="NCBI Taxonomy" id="163714"/>
    <lineage>
        <taxon>Eukaryota</taxon>
        <taxon>Metazoa</taxon>
        <taxon>Ecdysozoa</taxon>
        <taxon>Arthropoda</taxon>
        <taxon>Crustacea</taxon>
        <taxon>Oligostraca</taxon>
        <taxon>Ostracoda</taxon>
        <taxon>Podocopa</taxon>
        <taxon>Podocopida</taxon>
        <taxon>Cytherocopina</taxon>
        <taxon>Cytheroidea</taxon>
        <taxon>Cytherideidae</taxon>
        <taxon>Cyprideis</taxon>
    </lineage>
</organism>
<reference evidence="1" key="1">
    <citation type="submission" date="2020-11" db="EMBL/GenBank/DDBJ databases">
        <authorList>
            <person name="Tran Van P."/>
        </authorList>
    </citation>
    <scope>NUCLEOTIDE SEQUENCE</scope>
</reference>